<dbReference type="GO" id="GO:0071978">
    <property type="term" value="P:bacterial-type flagellum-dependent swarming motility"/>
    <property type="evidence" value="ECO:0007669"/>
    <property type="project" value="TreeGrafter"/>
</dbReference>
<feature type="binding site" evidence="4">
    <location>
        <position position="193"/>
    </location>
    <ligand>
        <name>Zn(2+)</name>
        <dbReference type="ChEBI" id="CHEBI:29105"/>
        <label>1</label>
    </ligand>
</feature>
<feature type="binding site" evidence="4">
    <location>
        <position position="10"/>
    </location>
    <ligand>
        <name>Zn(2+)</name>
        <dbReference type="ChEBI" id="CHEBI:29105"/>
        <label>1</label>
    </ligand>
</feature>
<evidence type="ECO:0000256" key="1">
    <source>
        <dbReference type="ARBA" id="ARBA00022723"/>
    </source>
</evidence>
<reference evidence="6 7" key="1">
    <citation type="submission" date="2014-11" db="EMBL/GenBank/DDBJ databases">
        <title>Draft genome sequence of Chelonobacter oris 1662T, associated with respiratory disease in Hermann's Tortoises.</title>
        <authorList>
            <person name="Kudirkiene E."/>
            <person name="Hansen M.J."/>
            <person name="Bojesen A.M."/>
        </authorList>
    </citation>
    <scope>NUCLEOTIDE SEQUENCE [LARGE SCALE GENOMIC DNA]</scope>
    <source>
        <strain evidence="6 7">1662</strain>
    </source>
</reference>
<comment type="cofactor">
    <cofactor evidence="4">
        <name>Zn(2+)</name>
        <dbReference type="ChEBI" id="CHEBI:29105"/>
    </cofactor>
    <text evidence="4">Binds 3 Zn(2+) ions per subunit.</text>
</comment>
<dbReference type="STRING" id="505317.OA57_00495"/>
<dbReference type="Proteomes" id="UP000030380">
    <property type="component" value="Unassembled WGS sequence"/>
</dbReference>
<dbReference type="HAMAP" id="MF_01561">
    <property type="entry name" value="YcdX_phosphat"/>
    <property type="match status" value="1"/>
</dbReference>
<dbReference type="InterPro" id="IPR004013">
    <property type="entry name" value="PHP_dom"/>
</dbReference>
<feature type="binding site" evidence="4">
    <location>
        <position position="102"/>
    </location>
    <ligand>
        <name>Zn(2+)</name>
        <dbReference type="ChEBI" id="CHEBI:29105"/>
        <label>3</label>
    </ligand>
</feature>
<protein>
    <submittedName>
        <fullName evidence="6">Hydrolase</fullName>
    </submittedName>
</protein>
<feature type="domain" description="Polymerase/histidinol phosphatase N-terminal" evidence="5">
    <location>
        <begin position="5"/>
        <end position="79"/>
    </location>
</feature>
<dbReference type="RefSeq" id="WP_034612010.1">
    <property type="nucleotide sequence ID" value="NZ_JSUM01000001.1"/>
</dbReference>
<dbReference type="EMBL" id="JSUM01000001">
    <property type="protein sequence ID" value="KGQ71581.1"/>
    <property type="molecule type" value="Genomic_DNA"/>
</dbReference>
<dbReference type="Pfam" id="PF02811">
    <property type="entry name" value="PHP"/>
    <property type="match status" value="1"/>
</dbReference>
<dbReference type="GO" id="GO:0016791">
    <property type="term" value="F:phosphatase activity"/>
    <property type="evidence" value="ECO:0007669"/>
    <property type="project" value="UniProtKB-UniRule"/>
</dbReference>
<dbReference type="GO" id="GO:0005829">
    <property type="term" value="C:cytosol"/>
    <property type="evidence" value="ECO:0007669"/>
    <property type="project" value="TreeGrafter"/>
</dbReference>
<evidence type="ECO:0000256" key="4">
    <source>
        <dbReference type="HAMAP-Rule" id="MF_01561"/>
    </source>
</evidence>
<dbReference type="Gene3D" id="3.20.20.140">
    <property type="entry name" value="Metal-dependent hydrolases"/>
    <property type="match status" value="1"/>
</dbReference>
<feature type="binding site" evidence="4">
    <location>
        <position position="74"/>
    </location>
    <ligand>
        <name>Zn(2+)</name>
        <dbReference type="ChEBI" id="CHEBI:29105"/>
        <label>1</label>
    </ligand>
</feature>
<dbReference type="PANTHER" id="PTHR36928">
    <property type="entry name" value="PHOSPHATASE YCDX-RELATED"/>
    <property type="match status" value="1"/>
</dbReference>
<dbReference type="OrthoDB" id="9808747at2"/>
<dbReference type="NCBIfam" id="NF006702">
    <property type="entry name" value="PRK09248.1"/>
    <property type="match status" value="1"/>
</dbReference>
<dbReference type="SUPFAM" id="SSF89550">
    <property type="entry name" value="PHP domain-like"/>
    <property type="match status" value="1"/>
</dbReference>
<sequence length="246" mass="26989">MRYPVDLHTHTIASTHAYSTLHEYIAVAKQRGIRLFANTDHGPALGDAPHEWHFSNLAILPRFIDGVGILRGIEANILNTDGETDCNDRMRRSLDLVLAGFHPPSIHPTTRDDHTEALINCIKCGQVDIITHPGNPKFPIDATAVAQAAADHNVALEINNSSFLHSRIGSYDNCLSIAAAVRDAGGWVSIGSDSHYAGYLGNFEHSLALLEAVDFPAERVLNQSPRILLNFLETRGWPKIEAFSDL</sequence>
<evidence type="ECO:0000313" key="7">
    <source>
        <dbReference type="Proteomes" id="UP000030380"/>
    </source>
</evidence>
<feature type="binding site" evidence="4">
    <location>
        <position position="41"/>
    </location>
    <ligand>
        <name>Zn(2+)</name>
        <dbReference type="ChEBI" id="CHEBI:29105"/>
        <label>2</label>
    </ligand>
</feature>
<keyword evidence="3 4" id="KW-0862">Zinc</keyword>
<name>A0A0A3AQE5_9PAST</name>
<dbReference type="InterPro" id="IPR003141">
    <property type="entry name" value="Pol/His_phosphatase_N"/>
</dbReference>
<dbReference type="InterPro" id="IPR016195">
    <property type="entry name" value="Pol/histidinol_Pase-like"/>
</dbReference>
<keyword evidence="1 4" id="KW-0479">Metal-binding</keyword>
<feature type="binding site" evidence="4">
    <location>
        <position position="132"/>
    </location>
    <ligand>
        <name>Zn(2+)</name>
        <dbReference type="ChEBI" id="CHEBI:29105"/>
        <label>3</label>
    </ligand>
</feature>
<evidence type="ECO:0000256" key="3">
    <source>
        <dbReference type="ARBA" id="ARBA00022833"/>
    </source>
</evidence>
<accession>A0A0A3AQE5</accession>
<feature type="binding site" evidence="4">
    <location>
        <position position="16"/>
    </location>
    <ligand>
        <name>Zn(2+)</name>
        <dbReference type="ChEBI" id="CHEBI:29105"/>
        <label>2</label>
    </ligand>
</feature>
<evidence type="ECO:0000256" key="2">
    <source>
        <dbReference type="ARBA" id="ARBA00022801"/>
    </source>
</evidence>
<comment type="similarity">
    <text evidence="4">Belongs to the PHP family.</text>
</comment>
<keyword evidence="2 4" id="KW-0378">Hydrolase</keyword>
<dbReference type="AlphaFoldDB" id="A0A0A3AQE5"/>
<organism evidence="6 7">
    <name type="scientific">Chelonobacter oris</name>
    <dbReference type="NCBI Taxonomy" id="505317"/>
    <lineage>
        <taxon>Bacteria</taxon>
        <taxon>Pseudomonadati</taxon>
        <taxon>Pseudomonadota</taxon>
        <taxon>Gammaproteobacteria</taxon>
        <taxon>Pasteurellales</taxon>
        <taxon>Pasteurellaceae</taxon>
        <taxon>Chelonobacter</taxon>
    </lineage>
</organism>
<feature type="binding site" evidence="4">
    <location>
        <position position="74"/>
    </location>
    <ligand>
        <name>Zn(2+)</name>
        <dbReference type="ChEBI" id="CHEBI:29105"/>
        <label>3</label>
    </ligand>
</feature>
<dbReference type="GO" id="GO:0008270">
    <property type="term" value="F:zinc ion binding"/>
    <property type="evidence" value="ECO:0007669"/>
    <property type="project" value="UniProtKB-UniRule"/>
</dbReference>
<keyword evidence="7" id="KW-1185">Reference proteome</keyword>
<dbReference type="SMART" id="SM00481">
    <property type="entry name" value="POLIIIAc"/>
    <property type="match status" value="1"/>
</dbReference>
<proteinExistence type="inferred from homology"/>
<evidence type="ECO:0000313" key="6">
    <source>
        <dbReference type="EMBL" id="KGQ71581.1"/>
    </source>
</evidence>
<dbReference type="PANTHER" id="PTHR36928:SF1">
    <property type="entry name" value="PHOSPHATASE YCDX-RELATED"/>
    <property type="match status" value="1"/>
</dbReference>
<gene>
    <name evidence="6" type="ORF">OA57_00495</name>
</gene>
<evidence type="ECO:0000259" key="5">
    <source>
        <dbReference type="SMART" id="SM00481"/>
    </source>
</evidence>
<dbReference type="InterPro" id="IPR023710">
    <property type="entry name" value="Phosphatase_YcdX_put"/>
</dbReference>
<feature type="binding site" evidence="4">
    <location>
        <position position="195"/>
    </location>
    <ligand>
        <name>Zn(2+)</name>
        <dbReference type="ChEBI" id="CHEBI:29105"/>
        <label>2</label>
    </ligand>
</feature>
<feature type="binding site" evidence="4">
    <location>
        <position position="8"/>
    </location>
    <ligand>
        <name>Zn(2+)</name>
        <dbReference type="ChEBI" id="CHEBI:29105"/>
        <label>1</label>
    </ligand>
</feature>
<comment type="caution">
    <text evidence="6">The sequence shown here is derived from an EMBL/GenBank/DDBJ whole genome shotgun (WGS) entry which is preliminary data.</text>
</comment>
<dbReference type="InterPro" id="IPR050243">
    <property type="entry name" value="PHP_phosphatase"/>
</dbReference>
<dbReference type="CDD" id="cd07437">
    <property type="entry name" value="PHP_HisPPase_Ycdx_like"/>
    <property type="match status" value="1"/>
</dbReference>